<organism evidence="7 8">
    <name type="scientific">Profundibacterium mesophilum KAUST100406-0324</name>
    <dbReference type="NCBI Taxonomy" id="1037889"/>
    <lineage>
        <taxon>Bacteria</taxon>
        <taxon>Pseudomonadati</taxon>
        <taxon>Pseudomonadota</taxon>
        <taxon>Alphaproteobacteria</taxon>
        <taxon>Rhodobacterales</taxon>
        <taxon>Roseobacteraceae</taxon>
        <taxon>Profundibacterium</taxon>
    </lineage>
</organism>
<dbReference type="Proteomes" id="UP000698242">
    <property type="component" value="Unassembled WGS sequence"/>
</dbReference>
<name>A0A921TEP7_9RHOB</name>
<keyword evidence="8" id="KW-1185">Reference proteome</keyword>
<evidence type="ECO:0000259" key="6">
    <source>
        <dbReference type="Pfam" id="PF13505"/>
    </source>
</evidence>
<keyword evidence="2 5" id="KW-0732">Signal</keyword>
<evidence type="ECO:0000313" key="8">
    <source>
        <dbReference type="Proteomes" id="UP000698242"/>
    </source>
</evidence>
<feature type="signal peptide" evidence="5">
    <location>
        <begin position="1"/>
        <end position="19"/>
    </location>
</feature>
<dbReference type="EMBL" id="APKE01000001">
    <property type="protein sequence ID" value="KAF0677521.1"/>
    <property type="molecule type" value="Genomic_DNA"/>
</dbReference>
<evidence type="ECO:0000256" key="5">
    <source>
        <dbReference type="SAM" id="SignalP"/>
    </source>
</evidence>
<reference evidence="7" key="1">
    <citation type="submission" date="2013-03" db="EMBL/GenBank/DDBJ databases">
        <title>Genome Sequence of the Profundibacterium mesophilum strain KAUST100406-0324T from Red Sea, a novel genus in the family Rhodobacteraceae.</title>
        <authorList>
            <person name="Essack M."/>
            <person name="Alam I."/>
            <person name="Lafi F."/>
            <person name="Alawi W."/>
            <person name="Kamanu F."/>
            <person name="Al-Suwailem A."/>
            <person name="Lee O.O."/>
            <person name="Xu Y."/>
            <person name="Bajic V."/>
            <person name="Qian P.-Y."/>
            <person name="Archer J."/>
        </authorList>
    </citation>
    <scope>NUCLEOTIDE SEQUENCE</scope>
    <source>
        <strain evidence="7">KAUST100406-0324</strain>
    </source>
</reference>
<evidence type="ECO:0000256" key="4">
    <source>
        <dbReference type="ARBA" id="ARBA00038306"/>
    </source>
</evidence>
<sequence>MKYIALAAVAAVAAAPAFAGNVSPAPVEAPVFTPAAPMAAGFNWTGAYAGAQVGYGALNLDFDGIEDEANEEFNFFDDTDANGAIGGVNAAYLYDFGSFVAGAELALNAGNLDFDQDNNDGSITNAEVDSLHQLKAKFGYDAGRTLVYGVAGVAYAEADFNDISYEDTGYVVGVGVDYAITDNVIVGGEVNYNGFDDFDDTGIDADVTTVQAKVAYKF</sequence>
<dbReference type="InterPro" id="IPR011250">
    <property type="entry name" value="OMP/PagP_B-barrel"/>
</dbReference>
<gene>
    <name evidence="7" type="primary">omp</name>
    <name evidence="7" type="ORF">PMES_00026</name>
</gene>
<proteinExistence type="inferred from homology"/>
<accession>A0A921TEP7</accession>
<dbReference type="InterPro" id="IPR051692">
    <property type="entry name" value="OMP-like"/>
</dbReference>
<dbReference type="Gene3D" id="2.40.160.20">
    <property type="match status" value="1"/>
</dbReference>
<feature type="chain" id="PRO_5038078088" evidence="5">
    <location>
        <begin position="20"/>
        <end position="218"/>
    </location>
</feature>
<protein>
    <submittedName>
        <fullName evidence="7">Outer membrane protein</fullName>
    </submittedName>
</protein>
<dbReference type="PANTHER" id="PTHR34001:SF3">
    <property type="entry name" value="BLL7405 PROTEIN"/>
    <property type="match status" value="1"/>
</dbReference>
<dbReference type="GO" id="GO:0016020">
    <property type="term" value="C:membrane"/>
    <property type="evidence" value="ECO:0007669"/>
    <property type="project" value="UniProtKB-SubCell"/>
</dbReference>
<comment type="similarity">
    <text evidence="4">Belongs to the Omp25/RopB family.</text>
</comment>
<keyword evidence="3" id="KW-0472">Membrane</keyword>
<evidence type="ECO:0000256" key="3">
    <source>
        <dbReference type="ARBA" id="ARBA00023136"/>
    </source>
</evidence>
<dbReference type="SUPFAM" id="SSF56925">
    <property type="entry name" value="OMPA-like"/>
    <property type="match status" value="1"/>
</dbReference>
<dbReference type="PANTHER" id="PTHR34001">
    <property type="entry name" value="BLL7405 PROTEIN"/>
    <property type="match status" value="1"/>
</dbReference>
<evidence type="ECO:0000313" key="7">
    <source>
        <dbReference type="EMBL" id="KAF0677521.1"/>
    </source>
</evidence>
<dbReference type="RefSeq" id="WP_159963502.1">
    <property type="nucleotide sequence ID" value="NZ_APKE01000001.1"/>
</dbReference>
<comment type="subcellular location">
    <subcellularLocation>
        <location evidence="1">Membrane</location>
    </subcellularLocation>
</comment>
<evidence type="ECO:0000256" key="1">
    <source>
        <dbReference type="ARBA" id="ARBA00004370"/>
    </source>
</evidence>
<dbReference type="InterPro" id="IPR027385">
    <property type="entry name" value="Beta-barrel_OMP"/>
</dbReference>
<evidence type="ECO:0000256" key="2">
    <source>
        <dbReference type="ARBA" id="ARBA00022729"/>
    </source>
</evidence>
<dbReference type="Pfam" id="PF13505">
    <property type="entry name" value="OMP_b-brl"/>
    <property type="match status" value="1"/>
</dbReference>
<comment type="caution">
    <text evidence="7">The sequence shown here is derived from an EMBL/GenBank/DDBJ whole genome shotgun (WGS) entry which is preliminary data.</text>
</comment>
<feature type="domain" description="Outer membrane protein beta-barrel" evidence="6">
    <location>
        <begin position="35"/>
        <end position="218"/>
    </location>
</feature>
<dbReference type="OrthoDB" id="268975at2"/>
<dbReference type="AlphaFoldDB" id="A0A921TEP7"/>